<accession>A0AAV7VX14</accession>
<feature type="region of interest" description="Disordered" evidence="1">
    <location>
        <begin position="250"/>
        <end position="289"/>
    </location>
</feature>
<comment type="caution">
    <text evidence="2">The sequence shown here is derived from an EMBL/GenBank/DDBJ whole genome shotgun (WGS) entry which is preliminary data.</text>
</comment>
<protein>
    <submittedName>
        <fullName evidence="2">Uncharacterized protein</fullName>
    </submittedName>
</protein>
<feature type="compositionally biased region" description="Acidic residues" evidence="1">
    <location>
        <begin position="252"/>
        <end position="263"/>
    </location>
</feature>
<dbReference type="AlphaFoldDB" id="A0AAV7VX14"/>
<name>A0AAV7VX14_PLEWA</name>
<evidence type="ECO:0000313" key="3">
    <source>
        <dbReference type="Proteomes" id="UP001066276"/>
    </source>
</evidence>
<dbReference type="Proteomes" id="UP001066276">
    <property type="component" value="Chromosome 1_2"/>
</dbReference>
<sequence length="289" mass="31584">MCIRERPRCGCAGGGGSAKSQGGQDIRCAYVGEALRYEGKTKTSLLPSETTQERGEAPLEERALRVASKMAPPTELHQDTIINMSDEEEEWQMAAGGPNSKFQLSEQPLMVQEGRMLKVIPRIGKSMLDMRGMLYGETDVGGQAGMAQVRLEFWQPGANVPQSGLGSAHTQGVHEEQASSLRLGLSAGNQKVTVGVRAPLGHRLKERVRSGATHLTLRAPIGSDFQTILEEPSTSQGADFIEENCVLQEGGLDYEEDEPEEGEIGQHREERKDYDKKTGSESWCFSGNY</sequence>
<gene>
    <name evidence="2" type="ORF">NDU88_000784</name>
</gene>
<organism evidence="2 3">
    <name type="scientific">Pleurodeles waltl</name>
    <name type="common">Iberian ribbed newt</name>
    <dbReference type="NCBI Taxonomy" id="8319"/>
    <lineage>
        <taxon>Eukaryota</taxon>
        <taxon>Metazoa</taxon>
        <taxon>Chordata</taxon>
        <taxon>Craniata</taxon>
        <taxon>Vertebrata</taxon>
        <taxon>Euteleostomi</taxon>
        <taxon>Amphibia</taxon>
        <taxon>Batrachia</taxon>
        <taxon>Caudata</taxon>
        <taxon>Salamandroidea</taxon>
        <taxon>Salamandridae</taxon>
        <taxon>Pleurodelinae</taxon>
        <taxon>Pleurodeles</taxon>
    </lineage>
</organism>
<evidence type="ECO:0000313" key="2">
    <source>
        <dbReference type="EMBL" id="KAJ1205349.1"/>
    </source>
</evidence>
<proteinExistence type="predicted"/>
<keyword evidence="3" id="KW-1185">Reference proteome</keyword>
<feature type="compositionally biased region" description="Polar residues" evidence="1">
    <location>
        <begin position="280"/>
        <end position="289"/>
    </location>
</feature>
<evidence type="ECO:0000256" key="1">
    <source>
        <dbReference type="SAM" id="MobiDB-lite"/>
    </source>
</evidence>
<dbReference type="EMBL" id="JANPWB010000002">
    <property type="protein sequence ID" value="KAJ1205349.1"/>
    <property type="molecule type" value="Genomic_DNA"/>
</dbReference>
<reference evidence="2" key="1">
    <citation type="journal article" date="2022" name="bioRxiv">
        <title>Sequencing and chromosome-scale assembly of the giantPleurodeles waltlgenome.</title>
        <authorList>
            <person name="Brown T."/>
            <person name="Elewa A."/>
            <person name="Iarovenko S."/>
            <person name="Subramanian E."/>
            <person name="Araus A.J."/>
            <person name="Petzold A."/>
            <person name="Susuki M."/>
            <person name="Suzuki K.-i.T."/>
            <person name="Hayashi T."/>
            <person name="Toyoda A."/>
            <person name="Oliveira C."/>
            <person name="Osipova E."/>
            <person name="Leigh N.D."/>
            <person name="Simon A."/>
            <person name="Yun M.H."/>
        </authorList>
    </citation>
    <scope>NUCLEOTIDE SEQUENCE</scope>
    <source>
        <strain evidence="2">20211129_DDA</strain>
        <tissue evidence="2">Liver</tissue>
    </source>
</reference>
<feature type="compositionally biased region" description="Basic and acidic residues" evidence="1">
    <location>
        <begin position="264"/>
        <end position="279"/>
    </location>
</feature>